<reference evidence="4" key="1">
    <citation type="submission" date="2022-01" db="EMBL/GenBank/DDBJ databases">
        <authorList>
            <person name="Karlyshev A.V."/>
            <person name="Jaspars M."/>
        </authorList>
    </citation>
    <scope>NUCLEOTIDE SEQUENCE</scope>
    <source>
        <strain evidence="4">AGSA3-2</strain>
    </source>
</reference>
<protein>
    <recommendedName>
        <fullName evidence="2">LPS-assembly protein LptD</fullName>
    </recommendedName>
</protein>
<dbReference type="InterPro" id="IPR020889">
    <property type="entry name" value="LipoPS_assembly_LptD"/>
</dbReference>
<dbReference type="PANTHER" id="PTHR30189:SF1">
    <property type="entry name" value="LPS-ASSEMBLY PROTEIN LPTD"/>
    <property type="match status" value="1"/>
</dbReference>
<dbReference type="Pfam" id="PF04453">
    <property type="entry name" value="LptD"/>
    <property type="match status" value="1"/>
</dbReference>
<name>A0A9Q3W0M9_9GAMM</name>
<organism evidence="4 5">
    <name type="scientific">Alloalcanivorax xenomutans</name>
    <dbReference type="NCBI Taxonomy" id="1094342"/>
    <lineage>
        <taxon>Bacteria</taxon>
        <taxon>Pseudomonadati</taxon>
        <taxon>Pseudomonadota</taxon>
        <taxon>Gammaproteobacteria</taxon>
        <taxon>Oceanospirillales</taxon>
        <taxon>Alcanivoracaceae</taxon>
        <taxon>Alloalcanivorax</taxon>
    </lineage>
</organism>
<dbReference type="RefSeq" id="WP_233924489.1">
    <property type="nucleotide sequence ID" value="NZ_CBDDTQ010000001.1"/>
</dbReference>
<comment type="caution">
    <text evidence="2">Lacks conserved residue(s) required for the propagation of feature annotation.</text>
</comment>
<dbReference type="GO" id="GO:0043165">
    <property type="term" value="P:Gram-negative-bacterium-type cell outer membrane assembly"/>
    <property type="evidence" value="ECO:0007669"/>
    <property type="project" value="UniProtKB-UniRule"/>
</dbReference>
<feature type="chain" id="PRO_5040552271" description="LPS-assembly protein LptD" evidence="2">
    <location>
        <begin position="23"/>
        <end position="757"/>
    </location>
</feature>
<evidence type="ECO:0000256" key="1">
    <source>
        <dbReference type="ARBA" id="ARBA00023237"/>
    </source>
</evidence>
<evidence type="ECO:0000259" key="3">
    <source>
        <dbReference type="Pfam" id="PF04453"/>
    </source>
</evidence>
<dbReference type="AlphaFoldDB" id="A0A9Q3W0M9"/>
<gene>
    <name evidence="2" type="primary">lptD</name>
    <name evidence="4" type="ORF">LZG35_00480</name>
</gene>
<evidence type="ECO:0000313" key="5">
    <source>
        <dbReference type="Proteomes" id="UP001107961"/>
    </source>
</evidence>
<dbReference type="GO" id="GO:0009279">
    <property type="term" value="C:cell outer membrane"/>
    <property type="evidence" value="ECO:0007669"/>
    <property type="project" value="UniProtKB-SubCell"/>
</dbReference>
<dbReference type="PANTHER" id="PTHR30189">
    <property type="entry name" value="LPS-ASSEMBLY PROTEIN"/>
    <property type="match status" value="1"/>
</dbReference>
<comment type="similarity">
    <text evidence="2">Belongs to the LptD family.</text>
</comment>
<dbReference type="HAMAP" id="MF_01411">
    <property type="entry name" value="LPS_assembly_LptD"/>
    <property type="match status" value="1"/>
</dbReference>
<dbReference type="InterPro" id="IPR050218">
    <property type="entry name" value="LptD"/>
</dbReference>
<comment type="function">
    <text evidence="2">Together with LptE, is involved in the assembly of lipopolysaccharide (LPS) at the surface of the outer membrane.</text>
</comment>
<accession>A0A9Q3W0M9</accession>
<dbReference type="Proteomes" id="UP001107961">
    <property type="component" value="Unassembled WGS sequence"/>
</dbReference>
<keyword evidence="2" id="KW-0732">Signal</keyword>
<dbReference type="InterPro" id="IPR007543">
    <property type="entry name" value="LptD_C"/>
</dbReference>
<keyword evidence="5" id="KW-1185">Reference proteome</keyword>
<proteinExistence type="inferred from homology"/>
<feature type="signal peptide" evidence="2">
    <location>
        <begin position="1"/>
        <end position="22"/>
    </location>
</feature>
<feature type="domain" description="LptD C-terminal" evidence="3">
    <location>
        <begin position="306"/>
        <end position="671"/>
    </location>
</feature>
<dbReference type="GO" id="GO:1990351">
    <property type="term" value="C:transporter complex"/>
    <property type="evidence" value="ECO:0007669"/>
    <property type="project" value="TreeGrafter"/>
</dbReference>
<evidence type="ECO:0000256" key="2">
    <source>
        <dbReference type="HAMAP-Rule" id="MF_01411"/>
    </source>
</evidence>
<keyword evidence="1 2" id="KW-0998">Cell outer membrane</keyword>
<comment type="subunit">
    <text evidence="2">Component of the lipopolysaccharide transport and assembly complex. Interacts with LptE and LptA.</text>
</comment>
<dbReference type="EMBL" id="JAJVKT010000001">
    <property type="protein sequence ID" value="MCE7507093.1"/>
    <property type="molecule type" value="Genomic_DNA"/>
</dbReference>
<dbReference type="GO" id="GO:0015920">
    <property type="term" value="P:lipopolysaccharide transport"/>
    <property type="evidence" value="ECO:0007669"/>
    <property type="project" value="InterPro"/>
</dbReference>
<evidence type="ECO:0000313" key="4">
    <source>
        <dbReference type="EMBL" id="MCE7507093.1"/>
    </source>
</evidence>
<keyword evidence="2" id="KW-0472">Membrane</keyword>
<sequence length="757" mass="86295" precursor="true">MPLHSRLMFSCLVLGFASTAAAKDDLNWVDREAMNELPEVLQRPIPVWCGGIYYNPRVGPRAETSDTIITADQTSASEDGLIEMSGDVLIEQPGSRVVTNSALFDRSSGKFEVDTPLRLESNQFTFLADSMSGQTSSRQVSLGNARYSLFGPGAHGSAEYIDQVSNLTSVFNGTYTTCPPGSNSWRLSGEQILLDRDKGWGEARNVVLRVRDVPLFYLPWITFPIDDRRKSGLLFPTISTSDNGGLDFSQPIYLNLHPQMDATVAPRYVDGRGAGLETEFRYLSRYGQGQVSYGVLFQDREFDDQDRELAAWRHDGSIGRWGLHVDMNYVSDDFYFKDLDTGLQVSSQTHLPRVGELRYYGRTWQALGRLQAWQTIDPTLADDLHPYRRLPQLQLTGSPHLVGPLRMLWLSDVTAFDRSDKDTSNNPTGVRMHAQPALSARMENSWGYVEPRARLYHTRYQLDDGGPSGSEPSLNTWGASLDAGMFFERSTNLFGRGYTQTLEPRVFINKVAYENQDDLPDFDAGELTFSYNTLFRENRYIGYDRIGDEEKIAVGLTSRFLRDDDGREQLRLRVGQGYYLDDRRVQLNGAEEDTADQTPAVADMRWNFGRDWYLYSEGQWDTSGGQRQRSTLRLGYNDRERRIFNLGFHDRPEDNLRQSEVAAIWPIHRNWRLIGRWMYDVENHRTQETLAGAEYRNCCWRVRLVSQRELYDDDGDGTLEPDSTVMLQIEMTGLGGFGGRVDSLLERSISGYRREYE</sequence>
<comment type="subcellular location">
    <subcellularLocation>
        <location evidence="2">Cell outer membrane</location>
    </subcellularLocation>
</comment>
<comment type="caution">
    <text evidence="4">The sequence shown here is derived from an EMBL/GenBank/DDBJ whole genome shotgun (WGS) entry which is preliminary data.</text>
</comment>